<keyword evidence="1" id="KW-0472">Membrane</keyword>
<dbReference type="Gene3D" id="6.10.340.10">
    <property type="match status" value="1"/>
</dbReference>
<gene>
    <name evidence="3" type="ORF">MNBD_ALPHA12-920</name>
</gene>
<accession>A0A3B0THK6</accession>
<keyword evidence="1" id="KW-0812">Transmembrane</keyword>
<dbReference type="SUPFAM" id="SSF55785">
    <property type="entry name" value="PYP-like sensor domain (PAS domain)"/>
    <property type="match status" value="1"/>
</dbReference>
<evidence type="ECO:0000256" key="1">
    <source>
        <dbReference type="SAM" id="Phobius"/>
    </source>
</evidence>
<dbReference type="AlphaFoldDB" id="A0A3B0THK6"/>
<feature type="transmembrane region" description="Helical" evidence="1">
    <location>
        <begin position="299"/>
        <end position="325"/>
    </location>
</feature>
<name>A0A3B0THK6_9ZZZZ</name>
<dbReference type="InterPro" id="IPR035965">
    <property type="entry name" value="PAS-like_dom_sf"/>
</dbReference>
<dbReference type="Gene3D" id="3.30.450.20">
    <property type="entry name" value="PAS domain"/>
    <property type="match status" value="1"/>
</dbReference>
<dbReference type="CDD" id="cd06225">
    <property type="entry name" value="HAMP"/>
    <property type="match status" value="1"/>
</dbReference>
<dbReference type="PROSITE" id="PS50885">
    <property type="entry name" value="HAMP"/>
    <property type="match status" value="1"/>
</dbReference>
<protein>
    <recommendedName>
        <fullName evidence="2">HAMP domain-containing protein</fullName>
    </recommendedName>
</protein>
<dbReference type="GO" id="GO:0007165">
    <property type="term" value="P:signal transduction"/>
    <property type="evidence" value="ECO:0007669"/>
    <property type="project" value="InterPro"/>
</dbReference>
<evidence type="ECO:0000259" key="2">
    <source>
        <dbReference type="PROSITE" id="PS50885"/>
    </source>
</evidence>
<dbReference type="SMART" id="SM00304">
    <property type="entry name" value="HAMP"/>
    <property type="match status" value="1"/>
</dbReference>
<dbReference type="EMBL" id="UOEO01000071">
    <property type="protein sequence ID" value="VAW17418.1"/>
    <property type="molecule type" value="Genomic_DNA"/>
</dbReference>
<keyword evidence="1" id="KW-1133">Transmembrane helix</keyword>
<feature type="domain" description="HAMP" evidence="2">
    <location>
        <begin position="327"/>
        <end position="386"/>
    </location>
</feature>
<reference evidence="3" key="1">
    <citation type="submission" date="2018-06" db="EMBL/GenBank/DDBJ databases">
        <authorList>
            <person name="Zhirakovskaya E."/>
        </authorList>
    </citation>
    <scope>NUCLEOTIDE SEQUENCE</scope>
</reference>
<proteinExistence type="predicted"/>
<evidence type="ECO:0000313" key="3">
    <source>
        <dbReference type="EMBL" id="VAW17418.1"/>
    </source>
</evidence>
<dbReference type="GO" id="GO:0016020">
    <property type="term" value="C:membrane"/>
    <property type="evidence" value="ECO:0007669"/>
    <property type="project" value="InterPro"/>
</dbReference>
<feature type="transmembrane region" description="Helical" evidence="1">
    <location>
        <begin position="14"/>
        <end position="40"/>
    </location>
</feature>
<organism evidence="3">
    <name type="scientific">hydrothermal vent metagenome</name>
    <dbReference type="NCBI Taxonomy" id="652676"/>
    <lineage>
        <taxon>unclassified sequences</taxon>
        <taxon>metagenomes</taxon>
        <taxon>ecological metagenomes</taxon>
    </lineage>
</organism>
<feature type="non-terminal residue" evidence="3">
    <location>
        <position position="525"/>
    </location>
</feature>
<sequence>MSGRTAFLKPFNTIAMRLLLALAALAATTLFVGMIAWYWLDRTNIKLEQLHQQTLAEVARSLELAKRSSNLATSAPFLFNQKSSYLVKTEGNRLLQLFDQAQGMWGKVNAQKLGATELYQIEQKISANLDTMKLAISQLVKLADDLSQTRDETRAIIAQLVQIERLASANMNISHAQEADMTGWRWLQSTSNLLAVAAKAESYLSLGEYRRRFVLLLEKERAAGGAIATKSQFLQLERIANGNQGLFATRRKFLADNLKAHNALFRIRAGANGLNDLIGELVNAAQIQIGERRKETQNYIAYAQISIFLVVMASVSLALISALYVSGYVTKNINLIASAMSRLASGDHSSQLPRKTLRRKARQDDEIGELLDAFRIFRANALRLARSNRQLHQKTALFASIFDNINVGIAITCPDGKLVEWNPHFPKVLKLEHVTGEPALPKKGERIACIVLRSPFSLPQAMVGPTDKKISYGELSSEFGQVVEVRADTLPDGGTVWMFSDSTERKRIEERLARFQRLESLGQLT</sequence>
<dbReference type="InterPro" id="IPR003660">
    <property type="entry name" value="HAMP_dom"/>
</dbReference>
<dbReference type="Pfam" id="PF12860">
    <property type="entry name" value="PAS_7"/>
    <property type="match status" value="1"/>
</dbReference>